<feature type="compositionally biased region" description="Acidic residues" evidence="1">
    <location>
        <begin position="28"/>
        <end position="67"/>
    </location>
</feature>
<dbReference type="InterPro" id="IPR025512">
    <property type="entry name" value="DUF4399"/>
</dbReference>
<comment type="caution">
    <text evidence="3">The sequence shown here is derived from an EMBL/GenBank/DDBJ whole genome shotgun (WGS) entry which is preliminary data.</text>
</comment>
<name>A0A6B0VIU5_9EURY</name>
<dbReference type="Proteomes" id="UP000434101">
    <property type="component" value="Unassembled WGS sequence"/>
</dbReference>
<dbReference type="RefSeq" id="WP_160063387.1">
    <property type="nucleotide sequence ID" value="NZ_WUYX01000020.1"/>
</dbReference>
<feature type="region of interest" description="Disordered" evidence="1">
    <location>
        <begin position="25"/>
        <end position="84"/>
    </location>
</feature>
<proteinExistence type="predicted"/>
<organism evidence="3 4">
    <name type="scientific">Natronorubrum halalkaliphilum</name>
    <dbReference type="NCBI Taxonomy" id="2691917"/>
    <lineage>
        <taxon>Archaea</taxon>
        <taxon>Methanobacteriati</taxon>
        <taxon>Methanobacteriota</taxon>
        <taxon>Stenosarchaea group</taxon>
        <taxon>Halobacteria</taxon>
        <taxon>Halobacteriales</taxon>
        <taxon>Natrialbaceae</taxon>
        <taxon>Natronorubrum</taxon>
    </lineage>
</organism>
<gene>
    <name evidence="3" type="ORF">GS429_05210</name>
</gene>
<sequence length="212" mass="22908">MTRSSTRRRYLTASAVAGIAALAGCSDLIDDEDEESEEENGGEEPGEENGDEDQQAVEDVDYEDPAGELELLQPSDGDEVASPVTFEMEVKDFEVEAVTEDGVPEDDAGHLHIIVGQECVEPGDGIPFEEGYHHLGEGELETELELETGEHRICAQASDAQHNAFDMTDEITIEVVEDEDEAADEDDEDDADVNGVDEDDDENGDGGDNGDE</sequence>
<evidence type="ECO:0000259" key="2">
    <source>
        <dbReference type="Pfam" id="PF14347"/>
    </source>
</evidence>
<evidence type="ECO:0000313" key="4">
    <source>
        <dbReference type="Proteomes" id="UP000434101"/>
    </source>
</evidence>
<evidence type="ECO:0000256" key="1">
    <source>
        <dbReference type="SAM" id="MobiDB-lite"/>
    </source>
</evidence>
<keyword evidence="4" id="KW-1185">Reference proteome</keyword>
<dbReference type="AlphaFoldDB" id="A0A6B0VIU5"/>
<protein>
    <submittedName>
        <fullName evidence="3">DUF4399 domain-containing protein</fullName>
    </submittedName>
</protein>
<dbReference type="EMBL" id="WUYX01000020">
    <property type="protein sequence ID" value="MXV61470.1"/>
    <property type="molecule type" value="Genomic_DNA"/>
</dbReference>
<accession>A0A6B0VIU5</accession>
<dbReference type="Pfam" id="PF14347">
    <property type="entry name" value="DUF4399"/>
    <property type="match status" value="1"/>
</dbReference>
<evidence type="ECO:0000313" key="3">
    <source>
        <dbReference type="EMBL" id="MXV61470.1"/>
    </source>
</evidence>
<reference evidence="3 4" key="1">
    <citation type="submission" date="2020-01" db="EMBL/GenBank/DDBJ databases">
        <title>Natronorubrum sp. JWXQ-INN 674 isolated from Inner Mongolia Autonomous Region of China.</title>
        <authorList>
            <person name="Xue Q."/>
        </authorList>
    </citation>
    <scope>NUCLEOTIDE SEQUENCE [LARGE SCALE GENOMIC DNA]</scope>
    <source>
        <strain evidence="3 4">JWXQ-INN-674</strain>
    </source>
</reference>
<dbReference type="PROSITE" id="PS51257">
    <property type="entry name" value="PROKAR_LIPOPROTEIN"/>
    <property type="match status" value="1"/>
</dbReference>
<feature type="region of interest" description="Disordered" evidence="1">
    <location>
        <begin position="177"/>
        <end position="212"/>
    </location>
</feature>
<feature type="domain" description="DUF4399" evidence="2">
    <location>
        <begin position="97"/>
        <end position="175"/>
    </location>
</feature>
<dbReference type="OrthoDB" id="205749at2157"/>